<feature type="compositionally biased region" description="Basic and acidic residues" evidence="1">
    <location>
        <begin position="297"/>
        <end position="317"/>
    </location>
</feature>
<feature type="compositionally biased region" description="Basic and acidic residues" evidence="1">
    <location>
        <begin position="933"/>
        <end position="968"/>
    </location>
</feature>
<feature type="compositionally biased region" description="Acidic residues" evidence="1">
    <location>
        <begin position="283"/>
        <end position="296"/>
    </location>
</feature>
<keyword evidence="3" id="KW-0732">Signal</keyword>
<feature type="compositionally biased region" description="Polar residues" evidence="1">
    <location>
        <begin position="420"/>
        <end position="431"/>
    </location>
</feature>
<feature type="compositionally biased region" description="Polar residues" evidence="1">
    <location>
        <begin position="517"/>
        <end position="527"/>
    </location>
</feature>
<keyword evidence="2" id="KW-0472">Membrane</keyword>
<protein>
    <submittedName>
        <fullName evidence="4">Proteoglycan 4</fullName>
    </submittedName>
</protein>
<feature type="compositionally biased region" description="Polar residues" evidence="1">
    <location>
        <begin position="1148"/>
        <end position="1159"/>
    </location>
</feature>
<feature type="compositionally biased region" description="Polar residues" evidence="1">
    <location>
        <begin position="247"/>
        <end position="259"/>
    </location>
</feature>
<feature type="chain" id="PRO_5005502280" evidence="3">
    <location>
        <begin position="20"/>
        <end position="1354"/>
    </location>
</feature>
<feature type="signal peptide" evidence="3">
    <location>
        <begin position="1"/>
        <end position="19"/>
    </location>
</feature>
<feature type="region of interest" description="Disordered" evidence="1">
    <location>
        <begin position="604"/>
        <end position="741"/>
    </location>
</feature>
<reference evidence="4 5" key="1">
    <citation type="submission" date="2015-07" db="EMBL/GenBank/DDBJ databases">
        <authorList>
            <person name="Noorani M."/>
        </authorList>
    </citation>
    <scope>NUCLEOTIDE SEQUENCE [LARGE SCALE GENOMIC DNA]</scope>
    <source>
        <strain evidence="4">BBA 69670</strain>
    </source>
</reference>
<name>A0A0K6FNL3_9AGAM</name>
<evidence type="ECO:0000256" key="2">
    <source>
        <dbReference type="SAM" id="Phobius"/>
    </source>
</evidence>
<feature type="compositionally biased region" description="Low complexity" evidence="1">
    <location>
        <begin position="434"/>
        <end position="447"/>
    </location>
</feature>
<sequence>MRFTAIIAAIAAFSTVALGAAIDERDACGSEYPPYQCQRGTQACCDLCCKWHVNGRVIRHRVASDTPMTDVEERPGRQLATNLRELMKQVDIRTGTDRDTNGNKERERDNESVASASVRDMFARARTNLPTPGPRITRPRGLSIDSDILSTNDGDDASTVESTPIARVPPGAASLHALRQRLETASDGTSDLTGWDRSARSLLTTRGQASQSRLNVYDDGSNLLDEDLEQVPALTVSHVDFAPSVANTSHSTHIGTTPRQRPPVIPRGPSLQSASIAARLADIPDDGLEFDDTDREDFDRNRMDDDSDDLLHQDNDLLRSSSPPPPESPTKPQGRPISGSWENVMAEGSIMSLPNVDPKRPPRKQELGSSGGSGGSGSKLLQAIQDGEDSYQRSLQDNSGSTSMADETQRPLVSPDKANPRTNRLSLSGQSRLPKASSKSPSKDSPSPSKPTPPPGHKSTRSDIAFPSSSKRLGAPEPTRIPRATSPSRLDGPQSPASPRTNIIPPVTPSRIPRASMSFSPRSSIDGSPSHLGRSVSAHTPSRARATSALGANPPVTTPSRPRVASAVEPKETDVDRERAWGKQLPRLTHANLRMRHDQMDTVHTYLSGLSPDGKSTAPRSRPTTPSFVGYSRKGTSEVSSSNGSAGSDEDTETRRRRKLSLANEPGAKSGRELRGSPSASVTRSPGIKRTTSLKTPSKTGAATMRHSLSYAGSPSAAGSERGGVSPIRSPRKLSNRHSAEFVSPKEYKVIRERDWGRPAHSRALGVANVRTRGGTPRARVVSGGSAAGSDAGPTSPITRERAGPARPRPHTVHLGGSYMSGAGPSLDQLGREPLGTEFEDDEMSESVLEWRRQQQSIEDLQEETEVELEITRPESPSPPSPSRSIPLPDSPPPPQPPRSQSVPTLHLDPPQDPSVSLFGDGMVGESTTLQSSRERRDYLRRDSTGERERETTVRDELRQSVRERNESQSDEDQPDSPKHLTFAQPESPTISFMDTLPPLPEPPSDDEHSIAAQPVRPSINTRLHRIAREPSPGSGSASEKTPRASTMSLRVASPKVPTPPESEAPTTSLLGLEPTPVHTDKLEVPRPIRTRSRSNTLGMTLPRVDVDTSAPRDEIDSAATPIATRWNPSAREEKKPEAKAPHKPSPLASQVSSPAFMNSASLPSTSSAPPLQSRHSDPQLPPMMSQKGKEILQRMQQQAASLARDLETESKQPVPQGDQVKAETEQIVQLSAAARAERERLEKLRQVRGPKEAAKVVEVRGRSISWILFSILVSLLCVWLALYALSHHATNVYLDPLYPVLYGGDTNPLRSARTIDTFPTAWHAYLVPRAGIQHWLGPISQKLWALPTNWRPS</sequence>
<feature type="compositionally biased region" description="Basic and acidic residues" evidence="1">
    <location>
        <begin position="1105"/>
        <end position="1116"/>
    </location>
</feature>
<feature type="compositionally biased region" description="Polar residues" evidence="1">
    <location>
        <begin position="392"/>
        <end position="406"/>
    </location>
</feature>
<feature type="compositionally biased region" description="Low complexity" evidence="1">
    <location>
        <begin position="783"/>
        <end position="793"/>
    </location>
</feature>
<feature type="region of interest" description="Disordered" evidence="1">
    <location>
        <begin position="767"/>
        <end position="1223"/>
    </location>
</feature>
<feature type="compositionally biased region" description="Pro residues" evidence="1">
    <location>
        <begin position="889"/>
        <end position="898"/>
    </location>
</feature>
<feature type="compositionally biased region" description="Basic and acidic residues" evidence="1">
    <location>
        <begin position="1131"/>
        <end position="1141"/>
    </location>
</feature>
<dbReference type="EMBL" id="CYGV01000213">
    <property type="protein sequence ID" value="CUA67707.1"/>
    <property type="molecule type" value="Genomic_DNA"/>
</dbReference>
<feature type="compositionally biased region" description="Polar residues" evidence="1">
    <location>
        <begin position="618"/>
        <end position="627"/>
    </location>
</feature>
<organism evidence="4 5">
    <name type="scientific">Rhizoctonia solani</name>
    <dbReference type="NCBI Taxonomy" id="456999"/>
    <lineage>
        <taxon>Eukaryota</taxon>
        <taxon>Fungi</taxon>
        <taxon>Dikarya</taxon>
        <taxon>Basidiomycota</taxon>
        <taxon>Agaricomycotina</taxon>
        <taxon>Agaricomycetes</taxon>
        <taxon>Cantharellales</taxon>
        <taxon>Ceratobasidiaceae</taxon>
        <taxon>Rhizoctonia</taxon>
    </lineage>
</organism>
<gene>
    <name evidence="4" type="ORF">RSOLAG22IIIB_07544</name>
</gene>
<feature type="compositionally biased region" description="Polar residues" evidence="1">
    <location>
        <begin position="1034"/>
        <end position="1049"/>
    </location>
</feature>
<feature type="compositionally biased region" description="Polar residues" evidence="1">
    <location>
        <begin position="678"/>
        <end position="701"/>
    </location>
</feature>
<feature type="region of interest" description="Disordered" evidence="1">
    <location>
        <begin position="247"/>
        <end position="583"/>
    </location>
</feature>
<evidence type="ECO:0000313" key="5">
    <source>
        <dbReference type="Proteomes" id="UP000044841"/>
    </source>
</evidence>
<keyword evidence="2" id="KW-1133">Transmembrane helix</keyword>
<feature type="compositionally biased region" description="Acidic residues" evidence="1">
    <location>
        <begin position="860"/>
        <end position="869"/>
    </location>
</feature>
<accession>A0A0K6FNL3</accession>
<keyword evidence="5" id="KW-1185">Reference proteome</keyword>
<keyword evidence="2" id="KW-0812">Transmembrane</keyword>
<feature type="compositionally biased region" description="Basic and acidic residues" evidence="1">
    <location>
        <begin position="569"/>
        <end position="581"/>
    </location>
</feature>
<dbReference type="Proteomes" id="UP000044841">
    <property type="component" value="Unassembled WGS sequence"/>
</dbReference>
<feature type="compositionally biased region" description="Basic and acidic residues" evidence="1">
    <location>
        <begin position="90"/>
        <end position="111"/>
    </location>
</feature>
<feature type="compositionally biased region" description="Low complexity" evidence="1">
    <location>
        <begin position="637"/>
        <end position="647"/>
    </location>
</feature>
<feature type="transmembrane region" description="Helical" evidence="2">
    <location>
        <begin position="1265"/>
        <end position="1286"/>
    </location>
</feature>
<evidence type="ECO:0000256" key="1">
    <source>
        <dbReference type="SAM" id="MobiDB-lite"/>
    </source>
</evidence>
<evidence type="ECO:0000313" key="4">
    <source>
        <dbReference type="EMBL" id="CUA67707.1"/>
    </source>
</evidence>
<evidence type="ECO:0000256" key="3">
    <source>
        <dbReference type="SAM" id="SignalP"/>
    </source>
</evidence>
<feature type="region of interest" description="Disordered" evidence="1">
    <location>
        <begin position="90"/>
        <end position="148"/>
    </location>
</feature>
<feature type="compositionally biased region" description="Basic and acidic residues" evidence="1">
    <location>
        <begin position="357"/>
        <end position="366"/>
    </location>
</feature>
<feature type="compositionally biased region" description="Low complexity" evidence="1">
    <location>
        <begin position="1160"/>
        <end position="1174"/>
    </location>
</feature>
<proteinExistence type="predicted"/>